<dbReference type="RefSeq" id="WP_249324144.1">
    <property type="nucleotide sequence ID" value="NZ_JACRTK010000004.1"/>
</dbReference>
<dbReference type="NCBIfam" id="TIGR01887">
    <property type="entry name" value="dipeptidaselike"/>
    <property type="match status" value="1"/>
</dbReference>
<evidence type="ECO:0000256" key="2">
    <source>
        <dbReference type="ARBA" id="ARBA00006247"/>
    </source>
</evidence>
<evidence type="ECO:0000256" key="8">
    <source>
        <dbReference type="ARBA" id="ARBA00023049"/>
    </source>
</evidence>
<keyword evidence="7" id="KW-0224">Dipeptidase</keyword>
<reference evidence="10 11" key="1">
    <citation type="submission" date="2020-08" db="EMBL/GenBank/DDBJ databases">
        <title>Genome public.</title>
        <authorList>
            <person name="Liu C."/>
            <person name="Sun Q."/>
        </authorList>
    </citation>
    <scope>NUCLEOTIDE SEQUENCE [LARGE SCALE GENOMIC DNA]</scope>
    <source>
        <strain evidence="10 11">NSJ-26</strain>
    </source>
</reference>
<dbReference type="Gene3D" id="3.40.630.10">
    <property type="entry name" value="Zn peptidases"/>
    <property type="match status" value="1"/>
</dbReference>
<evidence type="ECO:0000259" key="9">
    <source>
        <dbReference type="Pfam" id="PF07687"/>
    </source>
</evidence>
<keyword evidence="4" id="KW-0479">Metal-binding</keyword>
<dbReference type="GO" id="GO:0006526">
    <property type="term" value="P:L-arginine biosynthetic process"/>
    <property type="evidence" value="ECO:0007669"/>
    <property type="project" value="TreeGrafter"/>
</dbReference>
<dbReference type="Pfam" id="PF01546">
    <property type="entry name" value="Peptidase_M20"/>
    <property type="match status" value="1"/>
</dbReference>
<dbReference type="InterPro" id="IPR002933">
    <property type="entry name" value="Peptidase_M20"/>
</dbReference>
<evidence type="ECO:0000256" key="7">
    <source>
        <dbReference type="ARBA" id="ARBA00022997"/>
    </source>
</evidence>
<dbReference type="PANTHER" id="PTHR43808">
    <property type="entry name" value="ACETYLORNITHINE DEACETYLASE"/>
    <property type="match status" value="1"/>
</dbReference>
<evidence type="ECO:0000313" key="11">
    <source>
        <dbReference type="Proteomes" id="UP000601522"/>
    </source>
</evidence>
<evidence type="ECO:0000256" key="1">
    <source>
        <dbReference type="ARBA" id="ARBA00001947"/>
    </source>
</evidence>
<evidence type="ECO:0000256" key="4">
    <source>
        <dbReference type="ARBA" id="ARBA00022723"/>
    </source>
</evidence>
<keyword evidence="5" id="KW-0378">Hydrolase</keyword>
<dbReference type="InterPro" id="IPR011650">
    <property type="entry name" value="Peptidase_M20_dimer"/>
</dbReference>
<protein>
    <submittedName>
        <fullName evidence="10">Dipeptidase PepV</fullName>
    </submittedName>
</protein>
<dbReference type="InterPro" id="IPR050072">
    <property type="entry name" value="Peptidase_M20A"/>
</dbReference>
<dbReference type="CDD" id="cd03888">
    <property type="entry name" value="M20_PepV"/>
    <property type="match status" value="1"/>
</dbReference>
<dbReference type="GO" id="GO:0008777">
    <property type="term" value="F:acetylornithine deacetylase activity"/>
    <property type="evidence" value="ECO:0007669"/>
    <property type="project" value="TreeGrafter"/>
</dbReference>
<accession>A0A926F3L8</accession>
<evidence type="ECO:0000313" key="10">
    <source>
        <dbReference type="EMBL" id="MBC8591274.1"/>
    </source>
</evidence>
<sequence>MDFLKLVESYKDDIIKSTQEVIRIKSIEEQPKEGMPFGEGPYKALKYAVDLASEMGFEIKEFDGYAAHADLGDGEESVGVLAHLDVVPEGDGWNHDPYGGEIVDGKIFGRGTVDDKGPAIATLYAMKALKESGVELSRKIRLILGANEETGWGCMKHYFKHEKAPTMAFVPDADFPVIYGEKGIIVFDLVSHMDLENSKNIKLIDIQGGTVANMVPDYAKAIIEVENMDYFNDRYSSFSKEYDYPIIVNIDGNKVTIEAEGISAHGSTPEKGKNAISYLMKLLGYLFDDTSSFGQFVKVYNERIGFFHNGEKIGCGFEDDISGKLNFNPGVIKLEDNKIVLTVNVRYPIKGDSKSVYHGIRENLKNTNVEVIEGVKDQKPLYVAKDNFLVQKLMKVYKEETGDYDSEPITIGGGTYARAMENAVAFGPMFPGGEDVVHQKNEYISIEDLMKLTRIYAKALYELAK</sequence>
<dbReference type="Proteomes" id="UP000601522">
    <property type="component" value="Unassembled WGS sequence"/>
</dbReference>
<dbReference type="InterPro" id="IPR001261">
    <property type="entry name" value="ArgE/DapE_CS"/>
</dbReference>
<keyword evidence="11" id="KW-1185">Reference proteome</keyword>
<dbReference type="GO" id="GO:0008270">
    <property type="term" value="F:zinc ion binding"/>
    <property type="evidence" value="ECO:0007669"/>
    <property type="project" value="InterPro"/>
</dbReference>
<dbReference type="Gene3D" id="3.30.70.360">
    <property type="match status" value="2"/>
</dbReference>
<name>A0A926F3L8_9FIRM</name>
<evidence type="ECO:0000256" key="5">
    <source>
        <dbReference type="ARBA" id="ARBA00022801"/>
    </source>
</evidence>
<comment type="cofactor">
    <cofactor evidence="1">
        <name>Zn(2+)</name>
        <dbReference type="ChEBI" id="CHEBI:29105"/>
    </cofactor>
</comment>
<evidence type="ECO:0000256" key="6">
    <source>
        <dbReference type="ARBA" id="ARBA00022833"/>
    </source>
</evidence>
<dbReference type="PANTHER" id="PTHR43808:SF31">
    <property type="entry name" value="N-ACETYL-L-CITRULLINE DEACETYLASE"/>
    <property type="match status" value="1"/>
</dbReference>
<dbReference type="NCBIfam" id="NF005591">
    <property type="entry name" value="PRK07318.1"/>
    <property type="match status" value="1"/>
</dbReference>
<organism evidence="10 11">
    <name type="scientific">Wansuia hejianensis</name>
    <dbReference type="NCBI Taxonomy" id="2763667"/>
    <lineage>
        <taxon>Bacteria</taxon>
        <taxon>Bacillati</taxon>
        <taxon>Bacillota</taxon>
        <taxon>Clostridia</taxon>
        <taxon>Lachnospirales</taxon>
        <taxon>Lachnospiraceae</taxon>
        <taxon>Wansuia</taxon>
    </lineage>
</organism>
<dbReference type="AlphaFoldDB" id="A0A926F3L8"/>
<dbReference type="GO" id="GO:0016805">
    <property type="term" value="F:dipeptidase activity"/>
    <property type="evidence" value="ECO:0007669"/>
    <property type="project" value="UniProtKB-KW"/>
</dbReference>
<dbReference type="SUPFAM" id="SSF53187">
    <property type="entry name" value="Zn-dependent exopeptidases"/>
    <property type="match status" value="1"/>
</dbReference>
<dbReference type="InterPro" id="IPR036264">
    <property type="entry name" value="Bact_exopeptidase_dim_dom"/>
</dbReference>
<evidence type="ECO:0000256" key="3">
    <source>
        <dbReference type="ARBA" id="ARBA00022670"/>
    </source>
</evidence>
<dbReference type="EMBL" id="JACRTK010000004">
    <property type="protein sequence ID" value="MBC8591274.1"/>
    <property type="molecule type" value="Genomic_DNA"/>
</dbReference>
<dbReference type="GO" id="GO:0006508">
    <property type="term" value="P:proteolysis"/>
    <property type="evidence" value="ECO:0007669"/>
    <property type="project" value="UniProtKB-KW"/>
</dbReference>
<proteinExistence type="inferred from homology"/>
<feature type="domain" description="Peptidase M20 dimerisation" evidence="9">
    <location>
        <begin position="255"/>
        <end position="333"/>
    </location>
</feature>
<keyword evidence="6" id="KW-0862">Zinc</keyword>
<comment type="caution">
    <text evidence="10">The sequence shown here is derived from an EMBL/GenBank/DDBJ whole genome shotgun (WGS) entry which is preliminary data.</text>
</comment>
<dbReference type="PROSITE" id="PS00759">
    <property type="entry name" value="ARGE_DAPE_CPG2_2"/>
    <property type="match status" value="1"/>
</dbReference>
<dbReference type="InterPro" id="IPR010964">
    <property type="entry name" value="M20A_pepV-rel"/>
</dbReference>
<comment type="similarity">
    <text evidence="2">Belongs to the peptidase M20A family.</text>
</comment>
<dbReference type="SUPFAM" id="SSF55031">
    <property type="entry name" value="Bacterial exopeptidase dimerisation domain"/>
    <property type="match status" value="1"/>
</dbReference>
<dbReference type="PROSITE" id="PS00758">
    <property type="entry name" value="ARGE_DAPE_CPG2_1"/>
    <property type="match status" value="1"/>
</dbReference>
<keyword evidence="3" id="KW-0645">Protease</keyword>
<gene>
    <name evidence="10" type="primary">pepV</name>
    <name evidence="10" type="ORF">H8689_09140</name>
</gene>
<dbReference type="GO" id="GO:0008237">
    <property type="term" value="F:metallopeptidase activity"/>
    <property type="evidence" value="ECO:0007669"/>
    <property type="project" value="UniProtKB-KW"/>
</dbReference>
<dbReference type="Pfam" id="PF07687">
    <property type="entry name" value="M20_dimer"/>
    <property type="match status" value="1"/>
</dbReference>
<keyword evidence="8" id="KW-0482">Metalloprotease</keyword>